<dbReference type="SUPFAM" id="SSF57667">
    <property type="entry name" value="beta-beta-alpha zinc fingers"/>
    <property type="match status" value="3"/>
</dbReference>
<organism evidence="13 14">
    <name type="scientific">Aedes albopictus</name>
    <name type="common">Asian tiger mosquito</name>
    <name type="synonym">Stegomyia albopicta</name>
    <dbReference type="NCBI Taxonomy" id="7160"/>
    <lineage>
        <taxon>Eukaryota</taxon>
        <taxon>Metazoa</taxon>
        <taxon>Ecdysozoa</taxon>
        <taxon>Arthropoda</taxon>
        <taxon>Hexapoda</taxon>
        <taxon>Insecta</taxon>
        <taxon>Pterygota</taxon>
        <taxon>Neoptera</taxon>
        <taxon>Endopterygota</taxon>
        <taxon>Diptera</taxon>
        <taxon>Nematocera</taxon>
        <taxon>Culicoidea</taxon>
        <taxon>Culicidae</taxon>
        <taxon>Culicinae</taxon>
        <taxon>Aedini</taxon>
        <taxon>Aedes</taxon>
        <taxon>Stegomyia</taxon>
    </lineage>
</organism>
<reference evidence="14" key="1">
    <citation type="journal article" date="2015" name="Proc. Natl. Acad. Sci. U.S.A.">
        <title>Genome sequence of the Asian Tiger mosquito, Aedes albopictus, reveals insights into its biology, genetics, and evolution.</title>
        <authorList>
            <person name="Chen X.G."/>
            <person name="Jiang X."/>
            <person name="Gu J."/>
            <person name="Xu M."/>
            <person name="Wu Y."/>
            <person name="Deng Y."/>
            <person name="Zhang C."/>
            <person name="Bonizzoni M."/>
            <person name="Dermauw W."/>
            <person name="Vontas J."/>
            <person name="Armbruster P."/>
            <person name="Huang X."/>
            <person name="Yang Y."/>
            <person name="Zhang H."/>
            <person name="He W."/>
            <person name="Peng H."/>
            <person name="Liu Y."/>
            <person name="Wu K."/>
            <person name="Chen J."/>
            <person name="Lirakis M."/>
            <person name="Topalis P."/>
            <person name="Van Leeuwen T."/>
            <person name="Hall A.B."/>
            <person name="Jiang X."/>
            <person name="Thorpe C."/>
            <person name="Mueller R.L."/>
            <person name="Sun C."/>
            <person name="Waterhouse R.M."/>
            <person name="Yan G."/>
            <person name="Tu Z.J."/>
            <person name="Fang X."/>
            <person name="James A.A."/>
        </authorList>
    </citation>
    <scope>NUCLEOTIDE SEQUENCE [LARGE SCALE GENOMIC DNA]</scope>
    <source>
        <strain evidence="14">Foshan</strain>
    </source>
</reference>
<proteinExistence type="predicted"/>
<evidence type="ECO:0000256" key="2">
    <source>
        <dbReference type="ARBA" id="ARBA00022723"/>
    </source>
</evidence>
<feature type="domain" description="C2H2-type" evidence="11">
    <location>
        <begin position="392"/>
        <end position="419"/>
    </location>
</feature>
<feature type="domain" description="C2H2-type" evidence="11">
    <location>
        <begin position="260"/>
        <end position="287"/>
    </location>
</feature>
<name>A0ABM2A164_AEDAL</name>
<evidence type="ECO:0000256" key="10">
    <source>
        <dbReference type="SAM" id="MobiDB-lite"/>
    </source>
</evidence>
<feature type="domain" description="C2H2-type" evidence="11">
    <location>
        <begin position="420"/>
        <end position="448"/>
    </location>
</feature>
<dbReference type="SMART" id="SM00868">
    <property type="entry name" value="zf-AD"/>
    <property type="match status" value="1"/>
</dbReference>
<dbReference type="InterPro" id="IPR012934">
    <property type="entry name" value="Znf_AD"/>
</dbReference>
<evidence type="ECO:0000256" key="1">
    <source>
        <dbReference type="ARBA" id="ARBA00004123"/>
    </source>
</evidence>
<feature type="binding site" evidence="9">
    <location>
        <position position="58"/>
    </location>
    <ligand>
        <name>Zn(2+)</name>
        <dbReference type="ChEBI" id="CHEBI:29105"/>
    </ligand>
</feature>
<keyword evidence="2 9" id="KW-0479">Metal-binding</keyword>
<evidence type="ECO:0000259" key="12">
    <source>
        <dbReference type="PROSITE" id="PS51915"/>
    </source>
</evidence>
<accession>A0ABM2A164</accession>
<dbReference type="Gene3D" id="3.40.1800.20">
    <property type="match status" value="1"/>
</dbReference>
<feature type="domain" description="ZAD" evidence="12">
    <location>
        <begin position="8"/>
        <end position="82"/>
    </location>
</feature>
<feature type="domain" description="C2H2-type" evidence="11">
    <location>
        <begin position="233"/>
        <end position="260"/>
    </location>
</feature>
<feature type="compositionally biased region" description="Acidic residues" evidence="10">
    <location>
        <begin position="211"/>
        <end position="221"/>
    </location>
</feature>
<dbReference type="PANTHER" id="PTHR24404">
    <property type="entry name" value="ZINC FINGER PROTEIN"/>
    <property type="match status" value="1"/>
</dbReference>
<dbReference type="InterPro" id="IPR013087">
    <property type="entry name" value="Znf_C2H2_type"/>
</dbReference>
<evidence type="ECO:0000313" key="14">
    <source>
        <dbReference type="Proteomes" id="UP000069940"/>
    </source>
</evidence>
<comment type="subcellular location">
    <subcellularLocation>
        <location evidence="1">Nucleus</location>
    </subcellularLocation>
</comment>
<keyword evidence="6" id="KW-0238">DNA-binding</keyword>
<evidence type="ECO:0000256" key="4">
    <source>
        <dbReference type="ARBA" id="ARBA00022771"/>
    </source>
</evidence>
<feature type="binding site" evidence="9">
    <location>
        <position position="13"/>
    </location>
    <ligand>
        <name>Zn(2+)</name>
        <dbReference type="ChEBI" id="CHEBI:29105"/>
    </ligand>
</feature>
<dbReference type="EnsemblMetazoa" id="AALFPA23_023492.R34951">
    <property type="protein sequence ID" value="AALFPA23_023492.P34951"/>
    <property type="gene ID" value="AALFPA23_023492"/>
</dbReference>
<evidence type="ECO:0000256" key="3">
    <source>
        <dbReference type="ARBA" id="ARBA00022737"/>
    </source>
</evidence>
<evidence type="ECO:0000313" key="13">
    <source>
        <dbReference type="EnsemblMetazoa" id="AALFPA23_023492.P34951"/>
    </source>
</evidence>
<dbReference type="SMART" id="SM00355">
    <property type="entry name" value="ZnF_C2H2"/>
    <property type="match status" value="10"/>
</dbReference>
<dbReference type="PROSITE" id="PS00028">
    <property type="entry name" value="ZINC_FINGER_C2H2_1"/>
    <property type="match status" value="8"/>
</dbReference>
<feature type="region of interest" description="Disordered" evidence="10">
    <location>
        <begin position="178"/>
        <end position="228"/>
    </location>
</feature>
<feature type="domain" description="C2H2-type" evidence="11">
    <location>
        <begin position="477"/>
        <end position="499"/>
    </location>
</feature>
<evidence type="ECO:0000256" key="5">
    <source>
        <dbReference type="ARBA" id="ARBA00022833"/>
    </source>
</evidence>
<evidence type="ECO:0000259" key="11">
    <source>
        <dbReference type="PROSITE" id="PS50157"/>
    </source>
</evidence>
<feature type="binding site" evidence="9">
    <location>
        <position position="10"/>
    </location>
    <ligand>
        <name>Zn(2+)</name>
        <dbReference type="ChEBI" id="CHEBI:29105"/>
    </ligand>
</feature>
<evidence type="ECO:0000256" key="6">
    <source>
        <dbReference type="ARBA" id="ARBA00023125"/>
    </source>
</evidence>
<keyword evidence="4 8" id="KW-0863">Zinc-finger</keyword>
<dbReference type="Gene3D" id="3.30.160.60">
    <property type="entry name" value="Classic Zinc Finger"/>
    <property type="match status" value="7"/>
</dbReference>
<feature type="domain" description="C2H2-type" evidence="11">
    <location>
        <begin position="449"/>
        <end position="476"/>
    </location>
</feature>
<keyword evidence="14" id="KW-1185">Reference proteome</keyword>
<keyword evidence="5 9" id="KW-0862">Zinc</keyword>
<reference evidence="13" key="2">
    <citation type="submission" date="2025-05" db="UniProtKB">
        <authorList>
            <consortium name="EnsemblMetazoa"/>
        </authorList>
    </citation>
    <scope>IDENTIFICATION</scope>
    <source>
        <strain evidence="13">Foshan</strain>
    </source>
</reference>
<dbReference type="InterPro" id="IPR036236">
    <property type="entry name" value="Znf_C2H2_sf"/>
</dbReference>
<dbReference type="Pfam" id="PF13912">
    <property type="entry name" value="zf-C2H2_6"/>
    <property type="match status" value="1"/>
</dbReference>
<dbReference type="Pfam" id="PF07776">
    <property type="entry name" value="zf-AD"/>
    <property type="match status" value="1"/>
</dbReference>
<evidence type="ECO:0008006" key="15">
    <source>
        <dbReference type="Google" id="ProtNLM"/>
    </source>
</evidence>
<dbReference type="InterPro" id="IPR050589">
    <property type="entry name" value="Ikaros_C2H2-ZF"/>
</dbReference>
<dbReference type="PROSITE" id="PS50157">
    <property type="entry name" value="ZINC_FINGER_C2H2_2"/>
    <property type="match status" value="8"/>
</dbReference>
<dbReference type="RefSeq" id="XP_062716178.1">
    <property type="nucleotide sequence ID" value="XM_062860194.1"/>
</dbReference>
<feature type="binding site" evidence="9">
    <location>
        <position position="55"/>
    </location>
    <ligand>
        <name>Zn(2+)</name>
        <dbReference type="ChEBI" id="CHEBI:29105"/>
    </ligand>
</feature>
<evidence type="ECO:0000256" key="7">
    <source>
        <dbReference type="ARBA" id="ARBA00023242"/>
    </source>
</evidence>
<dbReference type="GeneID" id="134291859"/>
<dbReference type="Proteomes" id="UP000069940">
    <property type="component" value="Unassembled WGS sequence"/>
</dbReference>
<dbReference type="Pfam" id="PF00096">
    <property type="entry name" value="zf-C2H2"/>
    <property type="match status" value="5"/>
</dbReference>
<protein>
    <recommendedName>
        <fullName evidence="15">C2h2-type zn-finger protein</fullName>
    </recommendedName>
</protein>
<feature type="domain" description="C2H2-type" evidence="11">
    <location>
        <begin position="289"/>
        <end position="316"/>
    </location>
</feature>
<feature type="domain" description="C2H2-type" evidence="11">
    <location>
        <begin position="355"/>
        <end position="383"/>
    </location>
</feature>
<sequence>MELISLGTVCRCCLASAGTFSSIFEIYNDYYLPKVIHACTGLAIQQSDGLPEVVCESCLAKLVAAYETRRLFLRSNGQLREQLNRLRQSEQEILTELNYCTVVKDEEQGDATVADESSGSNPLSDDILTWDNEINEHIEQLQDGSGELAGDIEDSLDELVIEKCENLEKGGFSFPLVEPVGKSGEDEGSNTSFKDECPEVETLPLFSESSETSEEESDEIDSSQVKAEEEEAQDCPICGKTFRNARLLQRHVQYHSNKKSDCPICSRSFSHTSNLKRHLNSHKPPEGGLCCPKCPGKFEKGTQLYNHLKIHKSPSDSNSYRMQCEACEMETTSLAGFIYHMSQEHGVPKDQVKAFRCHLCPLRFVSKQGMFRHIQAVHQNLKPPPENHSRKFLCTECGKSFRRMKHLETHTNSHAGIRPHHCAECNLYFAQKSSLNIHIRVKHQHQKRHVCAVCRKSFAQATHLKDHELIHTGRKEHQCPICRHRFHVKSNLMAHMKTHRRRPYYGRDCDSQFRHSTRLEQHTATEHAGEMEN</sequence>
<keyword evidence="3" id="KW-0677">Repeat</keyword>
<keyword evidence="7" id="KW-0539">Nucleus</keyword>
<evidence type="ECO:0000256" key="9">
    <source>
        <dbReference type="PROSITE-ProRule" id="PRU01263"/>
    </source>
</evidence>
<evidence type="ECO:0000256" key="8">
    <source>
        <dbReference type="PROSITE-ProRule" id="PRU00042"/>
    </source>
</evidence>
<dbReference type="SUPFAM" id="SSF57716">
    <property type="entry name" value="Glucocorticoid receptor-like (DNA-binding domain)"/>
    <property type="match status" value="1"/>
</dbReference>
<dbReference type="PANTHER" id="PTHR24404:SF114">
    <property type="entry name" value="KLUMPFUSS, ISOFORM B-RELATED"/>
    <property type="match status" value="1"/>
</dbReference>
<dbReference type="PROSITE" id="PS51915">
    <property type="entry name" value="ZAD"/>
    <property type="match status" value="1"/>
</dbReference>